<sequence length="142" mass="16159">MVISVSFSPCVPFMEANLNRRITKSDYFIYCPLRCMPVTTKQDRVFDKVFRAMRNDQDGIIVYRDGTLDEATFAAVCSEHTPVEDVGYHVIPGSVCSEFGYLRHSKIHGGNFDEETCKGCPGHKDVVRLKDLSPRSCRNMWV</sequence>
<evidence type="ECO:0000313" key="1">
    <source>
        <dbReference type="EMBL" id="VAI86093.1"/>
    </source>
</evidence>
<evidence type="ECO:0000313" key="2">
    <source>
        <dbReference type="Proteomes" id="UP000324705"/>
    </source>
</evidence>
<proteinExistence type="predicted"/>
<dbReference type="AlphaFoldDB" id="A0A9R0ZZD6"/>
<reference evidence="1 2" key="1">
    <citation type="submission" date="2017-09" db="EMBL/GenBank/DDBJ databases">
        <authorList>
            <consortium name="International Durum Wheat Genome Sequencing Consortium (IDWGSC)"/>
            <person name="Milanesi L."/>
        </authorList>
    </citation>
    <scope>NUCLEOTIDE SEQUENCE [LARGE SCALE GENOMIC DNA]</scope>
    <source>
        <strain evidence="2">cv. Svevo</strain>
    </source>
</reference>
<dbReference type="Gramene" id="TRITD7Bv1G066950.1">
    <property type="protein sequence ID" value="TRITD7Bv1G066950.1"/>
    <property type="gene ID" value="TRITD7Bv1G066950"/>
</dbReference>
<dbReference type="Proteomes" id="UP000324705">
    <property type="component" value="Chromosome 7B"/>
</dbReference>
<name>A0A9R0ZZD6_TRITD</name>
<dbReference type="EMBL" id="LT934124">
    <property type="protein sequence ID" value="VAI86093.1"/>
    <property type="molecule type" value="Genomic_DNA"/>
</dbReference>
<gene>
    <name evidence="1" type="ORF">TRITD_7Bv1G066950</name>
</gene>
<accession>A0A9R0ZZD6</accession>
<protein>
    <submittedName>
        <fullName evidence="1">Uncharacterized protein</fullName>
    </submittedName>
</protein>
<keyword evidence="2" id="KW-1185">Reference proteome</keyword>
<organism evidence="1 2">
    <name type="scientific">Triticum turgidum subsp. durum</name>
    <name type="common">Durum wheat</name>
    <name type="synonym">Triticum durum</name>
    <dbReference type="NCBI Taxonomy" id="4567"/>
    <lineage>
        <taxon>Eukaryota</taxon>
        <taxon>Viridiplantae</taxon>
        <taxon>Streptophyta</taxon>
        <taxon>Embryophyta</taxon>
        <taxon>Tracheophyta</taxon>
        <taxon>Spermatophyta</taxon>
        <taxon>Magnoliopsida</taxon>
        <taxon>Liliopsida</taxon>
        <taxon>Poales</taxon>
        <taxon>Poaceae</taxon>
        <taxon>BOP clade</taxon>
        <taxon>Pooideae</taxon>
        <taxon>Triticodae</taxon>
        <taxon>Triticeae</taxon>
        <taxon>Triticinae</taxon>
        <taxon>Triticum</taxon>
    </lineage>
</organism>